<keyword evidence="7 9" id="KW-0233">DNA recombination</keyword>
<name>A0A1H1U114_9CELL</name>
<comment type="function">
    <text evidence="9">Site-specific tyrosine recombinase, which acts by catalyzing the cutting and rejoining of the recombining DNA molecules. The XerC-XerD complex is essential to convert dimers of the bacterial chromosome into monomers to permit their segregation at cell division. It also contributes to the segregational stability of plasmids.</text>
</comment>
<evidence type="ECO:0000256" key="7">
    <source>
        <dbReference type="ARBA" id="ARBA00023172"/>
    </source>
</evidence>
<evidence type="ECO:0000256" key="3">
    <source>
        <dbReference type="ARBA" id="ARBA00022618"/>
    </source>
</evidence>
<dbReference type="RefSeq" id="WP_029252557.1">
    <property type="nucleotide sequence ID" value="NZ_LT629776.1"/>
</dbReference>
<reference evidence="12 13" key="1">
    <citation type="submission" date="2016-10" db="EMBL/GenBank/DDBJ databases">
        <authorList>
            <person name="de Groot N.N."/>
        </authorList>
    </citation>
    <scope>NUCLEOTIDE SEQUENCE [LARGE SCALE GENOMIC DNA]</scope>
    <source>
        <strain evidence="12 13">DSM 22126</strain>
    </source>
</reference>
<dbReference type="PANTHER" id="PTHR30349">
    <property type="entry name" value="PHAGE INTEGRASE-RELATED"/>
    <property type="match status" value="1"/>
</dbReference>
<evidence type="ECO:0000259" key="10">
    <source>
        <dbReference type="PROSITE" id="PS51898"/>
    </source>
</evidence>
<dbReference type="InterPro" id="IPR050090">
    <property type="entry name" value="Tyrosine_recombinase_XerCD"/>
</dbReference>
<keyword evidence="4 9" id="KW-0159">Chromosome partition</keyword>
<dbReference type="InterPro" id="IPR011010">
    <property type="entry name" value="DNA_brk_join_enz"/>
</dbReference>
<dbReference type="GO" id="GO:0007059">
    <property type="term" value="P:chromosome segregation"/>
    <property type="evidence" value="ECO:0007669"/>
    <property type="project" value="UniProtKB-UniRule"/>
</dbReference>
<feature type="active site" evidence="9">
    <location>
        <position position="250"/>
    </location>
</feature>
<keyword evidence="2 9" id="KW-0963">Cytoplasm</keyword>
<dbReference type="PROSITE" id="PS51900">
    <property type="entry name" value="CB"/>
    <property type="match status" value="1"/>
</dbReference>
<dbReference type="InterPro" id="IPR010998">
    <property type="entry name" value="Integrase_recombinase_N"/>
</dbReference>
<gene>
    <name evidence="9" type="primary">xerC</name>
    <name evidence="12" type="ORF">SAMN04489860_2056</name>
</gene>
<evidence type="ECO:0000256" key="8">
    <source>
        <dbReference type="ARBA" id="ARBA00023306"/>
    </source>
</evidence>
<dbReference type="Pfam" id="PF02899">
    <property type="entry name" value="Phage_int_SAM_1"/>
    <property type="match status" value="1"/>
</dbReference>
<dbReference type="GO" id="GO:0005737">
    <property type="term" value="C:cytoplasm"/>
    <property type="evidence" value="ECO:0007669"/>
    <property type="project" value="UniProtKB-SubCell"/>
</dbReference>
<dbReference type="EMBL" id="LT629776">
    <property type="protein sequence ID" value="SDS66064.1"/>
    <property type="molecule type" value="Genomic_DNA"/>
</dbReference>
<protein>
    <recommendedName>
        <fullName evidence="9">Tyrosine recombinase XerC</fullName>
    </recommendedName>
</protein>
<feature type="active site" description="O-(3'-phospho-DNA)-tyrosine intermediate" evidence="9">
    <location>
        <position position="285"/>
    </location>
</feature>
<dbReference type="OrthoDB" id="9801717at2"/>
<evidence type="ECO:0000256" key="4">
    <source>
        <dbReference type="ARBA" id="ARBA00022829"/>
    </source>
</evidence>
<dbReference type="SUPFAM" id="SSF56349">
    <property type="entry name" value="DNA breaking-rejoining enzymes"/>
    <property type="match status" value="1"/>
</dbReference>
<accession>A0A1H1U114</accession>
<dbReference type="eggNOG" id="COG4974">
    <property type="taxonomic scope" value="Bacteria"/>
</dbReference>
<feature type="active site" evidence="9">
    <location>
        <position position="157"/>
    </location>
</feature>
<dbReference type="GO" id="GO:0051301">
    <property type="term" value="P:cell division"/>
    <property type="evidence" value="ECO:0007669"/>
    <property type="project" value="UniProtKB-KW"/>
</dbReference>
<dbReference type="GO" id="GO:0003677">
    <property type="term" value="F:DNA binding"/>
    <property type="evidence" value="ECO:0007669"/>
    <property type="project" value="UniProtKB-UniRule"/>
</dbReference>
<dbReference type="HAMAP" id="MF_01808">
    <property type="entry name" value="Recomb_XerC_XerD"/>
    <property type="match status" value="1"/>
</dbReference>
<evidence type="ECO:0000256" key="5">
    <source>
        <dbReference type="ARBA" id="ARBA00022908"/>
    </source>
</evidence>
<feature type="active site" evidence="9">
    <location>
        <position position="253"/>
    </location>
</feature>
<evidence type="ECO:0000313" key="13">
    <source>
        <dbReference type="Proteomes" id="UP000185663"/>
    </source>
</evidence>
<dbReference type="GO" id="GO:0009037">
    <property type="term" value="F:tyrosine-based site-specific recombinase activity"/>
    <property type="evidence" value="ECO:0007669"/>
    <property type="project" value="UniProtKB-UniRule"/>
</dbReference>
<dbReference type="Gene3D" id="1.10.150.130">
    <property type="match status" value="1"/>
</dbReference>
<dbReference type="Proteomes" id="UP000185663">
    <property type="component" value="Chromosome I"/>
</dbReference>
<keyword evidence="8 9" id="KW-0131">Cell cycle</keyword>
<evidence type="ECO:0000256" key="9">
    <source>
        <dbReference type="HAMAP-Rule" id="MF_01808"/>
    </source>
</evidence>
<dbReference type="STRING" id="545619.SAMN04489860_2056"/>
<sequence length="304" mass="32652">MTSSPVPTERDILAFGDHLAVERGLSDHTVRAYLGDVEAFALWCRDQGHGEPDQVTLTVVRGWLGAMADGGAARSSLARRGAALRAFFAWMRRTGRSDVDPAVRLATPRVPKALPTVLGVDPAAHLMENVKASAESGEPADVRAWAAVELLYATGARVGELVGVDVDDVDLDERTLRVMGKGAKERVVPFGVPAARAVRAWLGVRPTLVRPDSGAALLLGDRGGRWSQRRLRECVHACAARAGVDDIGPHDLRHSAATHLLEGGSDLRSVQEVLGHSSLATTERYTHVSADRLRASFEQAFPRA</sequence>
<feature type="domain" description="Core-binding (CB)" evidence="11">
    <location>
        <begin position="6"/>
        <end position="92"/>
    </location>
</feature>
<keyword evidence="6 9" id="KW-0238">DNA-binding</keyword>
<organism evidence="12 13">
    <name type="scientific">Paraoerskovia marina</name>
    <dbReference type="NCBI Taxonomy" id="545619"/>
    <lineage>
        <taxon>Bacteria</taxon>
        <taxon>Bacillati</taxon>
        <taxon>Actinomycetota</taxon>
        <taxon>Actinomycetes</taxon>
        <taxon>Micrococcales</taxon>
        <taxon>Cellulomonadaceae</taxon>
        <taxon>Paraoerskovia</taxon>
    </lineage>
</organism>
<keyword evidence="3 9" id="KW-0132">Cell division</keyword>
<evidence type="ECO:0000256" key="2">
    <source>
        <dbReference type="ARBA" id="ARBA00022490"/>
    </source>
</evidence>
<evidence type="ECO:0000313" key="12">
    <source>
        <dbReference type="EMBL" id="SDS66064.1"/>
    </source>
</evidence>
<feature type="domain" description="Tyr recombinase" evidence="10">
    <location>
        <begin position="113"/>
        <end position="298"/>
    </location>
</feature>
<dbReference type="Pfam" id="PF00589">
    <property type="entry name" value="Phage_integrase"/>
    <property type="match status" value="1"/>
</dbReference>
<dbReference type="InterPro" id="IPR023009">
    <property type="entry name" value="Tyrosine_recombinase_XerC/XerD"/>
</dbReference>
<dbReference type="InterPro" id="IPR013762">
    <property type="entry name" value="Integrase-like_cat_sf"/>
</dbReference>
<proteinExistence type="inferred from homology"/>
<comment type="subunit">
    <text evidence="9">Forms a cyclic heterotetrameric complex composed of two molecules of XerC and two molecules of XerD.</text>
</comment>
<dbReference type="PROSITE" id="PS51898">
    <property type="entry name" value="TYR_RECOMBINASE"/>
    <property type="match status" value="1"/>
</dbReference>
<comment type="subcellular location">
    <subcellularLocation>
        <location evidence="1 9">Cytoplasm</location>
    </subcellularLocation>
</comment>
<dbReference type="GO" id="GO:0006313">
    <property type="term" value="P:DNA transposition"/>
    <property type="evidence" value="ECO:0007669"/>
    <property type="project" value="UniProtKB-UniRule"/>
</dbReference>
<evidence type="ECO:0000259" key="11">
    <source>
        <dbReference type="PROSITE" id="PS51900"/>
    </source>
</evidence>
<keyword evidence="13" id="KW-1185">Reference proteome</keyword>
<dbReference type="AlphaFoldDB" id="A0A1H1U114"/>
<dbReference type="InterPro" id="IPR002104">
    <property type="entry name" value="Integrase_catalytic"/>
</dbReference>
<dbReference type="PANTHER" id="PTHR30349:SF77">
    <property type="entry name" value="TYROSINE RECOMBINASE XERC"/>
    <property type="match status" value="1"/>
</dbReference>
<evidence type="ECO:0000256" key="6">
    <source>
        <dbReference type="ARBA" id="ARBA00023125"/>
    </source>
</evidence>
<feature type="active site" evidence="9">
    <location>
        <position position="276"/>
    </location>
</feature>
<evidence type="ECO:0000256" key="1">
    <source>
        <dbReference type="ARBA" id="ARBA00004496"/>
    </source>
</evidence>
<feature type="active site" evidence="9">
    <location>
        <position position="181"/>
    </location>
</feature>
<keyword evidence="5 9" id="KW-0229">DNA integration</keyword>
<dbReference type="InterPro" id="IPR004107">
    <property type="entry name" value="Integrase_SAM-like_N"/>
</dbReference>
<dbReference type="Gene3D" id="1.10.443.10">
    <property type="entry name" value="Intergrase catalytic core"/>
    <property type="match status" value="1"/>
</dbReference>
<dbReference type="InterPro" id="IPR044068">
    <property type="entry name" value="CB"/>
</dbReference>
<comment type="similarity">
    <text evidence="9">Belongs to the 'phage' integrase family. XerC subfamily.</text>
</comment>